<reference evidence="10 11" key="1">
    <citation type="submission" date="2024-01" db="EMBL/GenBank/DDBJ databases">
        <title>The genomes of 5 underutilized Papilionoideae crops provide insights into root nodulation and disease resistance.</title>
        <authorList>
            <person name="Yuan L."/>
        </authorList>
    </citation>
    <scope>NUCLEOTIDE SEQUENCE [LARGE SCALE GENOMIC DNA]</scope>
    <source>
        <strain evidence="10">LY-2023</strain>
        <tissue evidence="10">Leaf</tissue>
    </source>
</reference>
<evidence type="ECO:0000256" key="2">
    <source>
        <dbReference type="ARBA" id="ARBA00011177"/>
    </source>
</evidence>
<dbReference type="Gene3D" id="1.10.472.10">
    <property type="entry name" value="Cyclin-like"/>
    <property type="match status" value="2"/>
</dbReference>
<evidence type="ECO:0000259" key="9">
    <source>
        <dbReference type="SMART" id="SM01332"/>
    </source>
</evidence>
<keyword evidence="3" id="KW-0132">Cell division</keyword>
<dbReference type="PANTHER" id="PTHR10177">
    <property type="entry name" value="CYCLINS"/>
    <property type="match status" value="1"/>
</dbReference>
<dbReference type="InterPro" id="IPR006671">
    <property type="entry name" value="Cyclin_N"/>
</dbReference>
<dbReference type="SMART" id="SM01332">
    <property type="entry name" value="Cyclin_C"/>
    <property type="match status" value="1"/>
</dbReference>
<evidence type="ECO:0000256" key="4">
    <source>
        <dbReference type="ARBA" id="ARBA00023127"/>
    </source>
</evidence>
<protein>
    <recommendedName>
        <fullName evidence="6">B-like cyclin</fullName>
    </recommendedName>
</protein>
<evidence type="ECO:0000256" key="6">
    <source>
        <dbReference type="ARBA" id="ARBA00032263"/>
    </source>
</evidence>
<feature type="domain" description="Cyclin C-terminal" evidence="9">
    <location>
        <begin position="188"/>
        <end position="309"/>
    </location>
</feature>
<evidence type="ECO:0000259" key="8">
    <source>
        <dbReference type="SMART" id="SM00385"/>
    </source>
</evidence>
<organism evidence="10 11">
    <name type="scientific">Clitoria ternatea</name>
    <name type="common">Butterfly pea</name>
    <dbReference type="NCBI Taxonomy" id="43366"/>
    <lineage>
        <taxon>Eukaryota</taxon>
        <taxon>Viridiplantae</taxon>
        <taxon>Streptophyta</taxon>
        <taxon>Embryophyta</taxon>
        <taxon>Tracheophyta</taxon>
        <taxon>Spermatophyta</taxon>
        <taxon>Magnoliopsida</taxon>
        <taxon>eudicotyledons</taxon>
        <taxon>Gunneridae</taxon>
        <taxon>Pentapetalae</taxon>
        <taxon>rosids</taxon>
        <taxon>fabids</taxon>
        <taxon>Fabales</taxon>
        <taxon>Fabaceae</taxon>
        <taxon>Papilionoideae</taxon>
        <taxon>50 kb inversion clade</taxon>
        <taxon>NPAAA clade</taxon>
        <taxon>indigoferoid/millettioid clade</taxon>
        <taxon>Phaseoleae</taxon>
        <taxon>Clitoria</taxon>
    </lineage>
</organism>
<dbReference type="Proteomes" id="UP001359559">
    <property type="component" value="Unassembled WGS sequence"/>
</dbReference>
<dbReference type="CDD" id="cd20544">
    <property type="entry name" value="CYCLIN_AtCycD-like_rpt2"/>
    <property type="match status" value="1"/>
</dbReference>
<keyword evidence="11" id="KW-1185">Reference proteome</keyword>
<dbReference type="SMART" id="SM00385">
    <property type="entry name" value="CYCLIN"/>
    <property type="match status" value="2"/>
</dbReference>
<gene>
    <name evidence="10" type="ORF">RJT34_13570</name>
</gene>
<dbReference type="SUPFAM" id="SSF47954">
    <property type="entry name" value="Cyclin-like"/>
    <property type="match status" value="2"/>
</dbReference>
<evidence type="ECO:0000256" key="1">
    <source>
        <dbReference type="ARBA" id="ARBA00009065"/>
    </source>
</evidence>
<keyword evidence="5" id="KW-0131">Cell cycle</keyword>
<comment type="similarity">
    <text evidence="1">Belongs to the cyclin family. Cyclin D subfamily.</text>
</comment>
<feature type="domain" description="Cyclin-like" evidence="8">
    <location>
        <begin position="192"/>
        <end position="281"/>
    </location>
</feature>
<comment type="caution">
    <text evidence="10">The sequence shown here is derived from an EMBL/GenBank/DDBJ whole genome shotgun (WGS) entry which is preliminary data.</text>
</comment>
<accession>A0AAN9JRS3</accession>
<keyword evidence="4 7" id="KW-0195">Cyclin</keyword>
<sequence length="315" mass="36181">MFSSAFLGKEGECIPELSLPCYDYNINQRTTYTLMVLIKKRKMEFDLEDPLASVKEEMNFTISELFASESDHMPSSNCLNSTHFHVSFRYEAISLIPQVQISCNLDPFVVYLAINYLHRFVSCQDIPQGKPWFLRLLVISCLSLASKMKNKTFSFPHVLKEGCNFEAQNVQKMEFLILGALKWRMRSITPFSFLHFFISLAELKDQSLKQALKERASEIIFNAQNDIKLLEYKPSTIAATAIIIASHELCPQQYPTLRASVTTCEYLDEETLSKCFGLMQEMVKMEANELMIDTSILSTDTPVSVLERNTKRQRI</sequence>
<dbReference type="GO" id="GO:0051301">
    <property type="term" value="P:cell division"/>
    <property type="evidence" value="ECO:0007669"/>
    <property type="project" value="UniProtKB-KW"/>
</dbReference>
<evidence type="ECO:0000256" key="7">
    <source>
        <dbReference type="RuleBase" id="RU000383"/>
    </source>
</evidence>
<proteinExistence type="inferred from homology"/>
<dbReference type="InterPro" id="IPR039361">
    <property type="entry name" value="Cyclin"/>
</dbReference>
<dbReference type="InterPro" id="IPR013763">
    <property type="entry name" value="Cyclin-like_dom"/>
</dbReference>
<comment type="subunit">
    <text evidence="2">Interacts with the CDC2 protein kinase to form a serine/threonine kinase holoenzyme complex also known as maturation promoting factor (MPF). The cyclin subunit imparts substrate specificity to the complex.</text>
</comment>
<dbReference type="Pfam" id="PF00134">
    <property type="entry name" value="Cyclin_N"/>
    <property type="match status" value="1"/>
</dbReference>
<dbReference type="Pfam" id="PF02984">
    <property type="entry name" value="Cyclin_C"/>
    <property type="match status" value="1"/>
</dbReference>
<dbReference type="FunFam" id="1.10.472.10:FF:000040">
    <property type="entry name" value="D6-type cyclin"/>
    <property type="match status" value="1"/>
</dbReference>
<dbReference type="EMBL" id="JAYKXN010000003">
    <property type="protein sequence ID" value="KAK7302677.1"/>
    <property type="molecule type" value="Genomic_DNA"/>
</dbReference>
<evidence type="ECO:0000313" key="11">
    <source>
        <dbReference type="Proteomes" id="UP001359559"/>
    </source>
</evidence>
<name>A0AAN9JRS3_CLITE</name>
<dbReference type="AlphaFoldDB" id="A0AAN9JRS3"/>
<dbReference type="InterPro" id="IPR004367">
    <property type="entry name" value="Cyclin_C-dom"/>
</dbReference>
<feature type="domain" description="Cyclin-like" evidence="8">
    <location>
        <begin position="94"/>
        <end position="179"/>
    </location>
</feature>
<dbReference type="FunFam" id="1.10.472.10:FF:000060">
    <property type="entry name" value="D6-type cyclin"/>
    <property type="match status" value="1"/>
</dbReference>
<evidence type="ECO:0000313" key="10">
    <source>
        <dbReference type="EMBL" id="KAK7302677.1"/>
    </source>
</evidence>
<evidence type="ECO:0000256" key="3">
    <source>
        <dbReference type="ARBA" id="ARBA00022618"/>
    </source>
</evidence>
<evidence type="ECO:0000256" key="5">
    <source>
        <dbReference type="ARBA" id="ARBA00023306"/>
    </source>
</evidence>
<dbReference type="InterPro" id="IPR036915">
    <property type="entry name" value="Cyclin-like_sf"/>
</dbReference>